<gene>
    <name evidence="2" type="ORF">ODALV1_LOCUS4203</name>
</gene>
<keyword evidence="1" id="KW-0808">Transferase</keyword>
<dbReference type="PANTHER" id="PTHR16121:SF0">
    <property type="entry name" value="CAP-SPECIFIC MRNA (NUCLEOSIDE-2'-O-)-METHYLTRANSFERASE 1"/>
    <property type="match status" value="1"/>
</dbReference>
<comment type="function">
    <text evidence="1">S-adenosyl-L-methionine-dependent methyltransferase that mediates RNA cap1 2'-O-ribose methylation to the 5'-cap structure of RNAs. Methylates the ribose of the first nucleotide of a m(7)GpppG-capped mRNA to produce m(7)GpppNmp (cap1).</text>
</comment>
<evidence type="ECO:0000313" key="2">
    <source>
        <dbReference type="EMBL" id="CAL8078849.1"/>
    </source>
</evidence>
<evidence type="ECO:0000256" key="1">
    <source>
        <dbReference type="RuleBase" id="RU368012"/>
    </source>
</evidence>
<keyword evidence="1" id="KW-0489">Methyltransferase</keyword>
<dbReference type="Proteomes" id="UP001642540">
    <property type="component" value="Unassembled WGS sequence"/>
</dbReference>
<dbReference type="EMBL" id="CAXLJM020000013">
    <property type="protein sequence ID" value="CAL8078849.1"/>
    <property type="molecule type" value="Genomic_DNA"/>
</dbReference>
<accession>A0ABP1PV74</accession>
<dbReference type="EC" id="2.1.1.57" evidence="1"/>
<keyword evidence="1" id="KW-0539">Nucleus</keyword>
<dbReference type="InterPro" id="IPR050851">
    <property type="entry name" value="mRNA_Cap_2O-Ribose_MeTrfase"/>
</dbReference>
<reference evidence="2 3" key="1">
    <citation type="submission" date="2024-08" db="EMBL/GenBank/DDBJ databases">
        <authorList>
            <person name="Cucini C."/>
            <person name="Frati F."/>
        </authorList>
    </citation>
    <scope>NUCLEOTIDE SEQUENCE [LARGE SCALE GENOMIC DNA]</scope>
</reference>
<protein>
    <recommendedName>
        <fullName evidence="1">Cap-specific mRNA (nucleoside-2'-O-)-methyltransferase 1</fullName>
        <ecNumber evidence="1">2.1.1.57</ecNumber>
    </recommendedName>
    <alternativeName>
        <fullName evidence="1">Cap1 2'O-ribose methyltransferase 1</fullName>
    </alternativeName>
</protein>
<organism evidence="2 3">
    <name type="scientific">Orchesella dallaii</name>
    <dbReference type="NCBI Taxonomy" id="48710"/>
    <lineage>
        <taxon>Eukaryota</taxon>
        <taxon>Metazoa</taxon>
        <taxon>Ecdysozoa</taxon>
        <taxon>Arthropoda</taxon>
        <taxon>Hexapoda</taxon>
        <taxon>Collembola</taxon>
        <taxon>Entomobryomorpha</taxon>
        <taxon>Entomobryoidea</taxon>
        <taxon>Orchesellidae</taxon>
        <taxon>Orchesellinae</taxon>
        <taxon>Orchesella</taxon>
    </lineage>
</organism>
<comment type="catalytic activity">
    <reaction evidence="1">
        <text>a 5'-end (N(7)-methyl 5'-triphosphoguanosine)-ribonucleoside in mRNA + S-adenosyl-L-methionine = a 5'-end (N(7)-methyl 5'-triphosphoguanosine)-(2'-O-methyl-ribonucleoside) in mRNA + S-adenosyl-L-homocysteine + H(+)</text>
        <dbReference type="Rhea" id="RHEA:67020"/>
        <dbReference type="Rhea" id="RHEA-COMP:17167"/>
        <dbReference type="Rhea" id="RHEA-COMP:17168"/>
        <dbReference type="ChEBI" id="CHEBI:15378"/>
        <dbReference type="ChEBI" id="CHEBI:57856"/>
        <dbReference type="ChEBI" id="CHEBI:59789"/>
        <dbReference type="ChEBI" id="CHEBI:156461"/>
        <dbReference type="ChEBI" id="CHEBI:167609"/>
        <dbReference type="EC" id="2.1.1.57"/>
    </reaction>
</comment>
<dbReference type="Gene3D" id="3.40.50.12760">
    <property type="match status" value="1"/>
</dbReference>
<evidence type="ECO:0000313" key="3">
    <source>
        <dbReference type="Proteomes" id="UP001642540"/>
    </source>
</evidence>
<keyword evidence="3" id="KW-1185">Reference proteome</keyword>
<sequence length="651" mass="74991">MSLGRGHNKNYAPHKFAPSVSKGRGIGKPMVYSKKDEDLALYLEHTQNEYGVTNPHEAYIASSPGELNCDSLVFMTGSVNQELYQDDRFCDSDVLDTIKNAMKNFHSLERVTFEHIRIRLNDFMDDGKRVRFNSAYLYANIDGTTGYPMTDLRDGQERSILESEDVLYAVNTQDRNEGFVEHMLTKKHGEAKVYGYTFKTTSNNSPLPASDRYHKESFEEWLGLDPAIEDIYNLKNLDAFVEFIKFNTEGKGVHVVVSGGSELMSASDEGKKEGRYKSMILAQVYIAMKILRKVGLVFLMYTVFDSVKICRPETCYLGTADRFLVCKNFRANNSCTKVTKFFADCVTFNDTNLNNQVEIVELVPVQSILADRAFFQYMCKSNESIGEKQALEVNKICRFVGTWHNRRPQIDFDDFLGKRIFEIGQKMDHDWFHQPTRDNYSTIDELANKLVSHTTMLHKGQEQVIPSHSKHTFADMTDQNSLGCHYVPVGTNRGYFWARGEGKVYRYDSTIKENWRLINSEVEIDIPGDTIVYADIVKEITFHQGEEINRPAFHIIDGMRLGGKDIGDMDYRKRVITENDDELQKHLIPFNIKEQESPLYAIAGYLFMMTFDRNFKKDGTFKGWTRMEFDFVDTLMSRQFWKLDDGNNNTS</sequence>
<dbReference type="PANTHER" id="PTHR16121">
    <property type="entry name" value="CAP-SPECIFIC MRNA (NUCLEOSIDE-2'-O-)-METHYLTRANSFERASE 1-RELATED"/>
    <property type="match status" value="1"/>
</dbReference>
<proteinExistence type="predicted"/>
<comment type="caution">
    <text evidence="2">The sequence shown here is derived from an EMBL/GenBank/DDBJ whole genome shotgun (WGS) entry which is preliminary data.</text>
</comment>
<keyword evidence="1" id="KW-0949">S-adenosyl-L-methionine</keyword>
<keyword evidence="1" id="KW-0507">mRNA processing</keyword>
<keyword evidence="1" id="KW-0506">mRNA capping</keyword>
<name>A0ABP1PV74_9HEXA</name>
<comment type="subcellular location">
    <subcellularLocation>
        <location evidence="1">Nucleus</location>
    </subcellularLocation>
</comment>